<evidence type="ECO:0000313" key="4">
    <source>
        <dbReference type="Proteomes" id="UP000664859"/>
    </source>
</evidence>
<feature type="compositionally biased region" description="Polar residues" evidence="1">
    <location>
        <begin position="218"/>
        <end position="227"/>
    </location>
</feature>
<accession>A0A835YY81</accession>
<evidence type="ECO:0000313" key="3">
    <source>
        <dbReference type="EMBL" id="KAG5182242.1"/>
    </source>
</evidence>
<evidence type="ECO:0000256" key="2">
    <source>
        <dbReference type="SAM" id="SignalP"/>
    </source>
</evidence>
<keyword evidence="2" id="KW-0732">Signal</keyword>
<feature type="compositionally biased region" description="Low complexity" evidence="1">
    <location>
        <begin position="503"/>
        <end position="528"/>
    </location>
</feature>
<feature type="compositionally biased region" description="Low complexity" evidence="1">
    <location>
        <begin position="538"/>
        <end position="553"/>
    </location>
</feature>
<comment type="caution">
    <text evidence="3">The sequence shown here is derived from an EMBL/GenBank/DDBJ whole genome shotgun (WGS) entry which is preliminary data.</text>
</comment>
<feature type="region of interest" description="Disordered" evidence="1">
    <location>
        <begin position="196"/>
        <end position="227"/>
    </location>
</feature>
<name>A0A835YY81_9STRA</name>
<dbReference type="EMBL" id="JAFCMP010000257">
    <property type="protein sequence ID" value="KAG5182242.1"/>
    <property type="molecule type" value="Genomic_DNA"/>
</dbReference>
<feature type="region of interest" description="Disordered" evidence="1">
    <location>
        <begin position="289"/>
        <end position="318"/>
    </location>
</feature>
<dbReference type="AlphaFoldDB" id="A0A835YY81"/>
<sequence length="915" mass="96659">MWHVWRLLVPVLFLPYINSAQAFNVELTGAHDWIEKDSVRQPITHLKWQHIVTSPITSIMMPQAVKVPAGRNRQVETDFGTTGRRLANTPTPLPTNMPSANLNNFKLKPMAAVSKALTRSPTGKPTRSTRRPTEYCQAIRRVAYKQAHAQANPAVTCRAFSISHGLSDEKTYRQADSSIAHFKAVCAAYREAHQSTNKAAKSNKKADSSANQKANTPAAHSTDSATNKGAFGQANCKTVHHTAYAQAYAHTNRQAFRNSYGHSNTCANQFANTAAHFNTYCKANKKNANKAADGGAHRRSQSYTDRVSDHDTLTPANKAEDDLATPMCRYVGPKQVLQVAAAGTHRHTNCQTITTAHRGANAGTNQHTDSQAFSNSNGQSDTRANCCAYKTANFNPYCAANFKSHCATIGGANKQSNSGADHPPQPNAIKCADYDPHTAAYAGAMPRLLISHTSGHVDVHLACLLTCAIVPTSRPTALPSRLPTRVPTRMPIREPTTPPNPAPTTATPTAIPTKTPTAVPTATTRPSAVPTPRPTPTPTVTARPTPAPTAVPTTAQPVLSASTSVYDFGPELGNDEIRSAVCPPGSIVTGLGLRSGGWLDAINTLACTDSAGIITTLFIRAGGDGGSPATFSNAQGFNGASASSTLGFEQKLFVSRFFMTADSFANNFGRYGQSGGPGKEVICAGTQKITGLRYAVTFIESGDAYVSGFGVVDLGPTKRATAIVDTVCPPRYVVTAVTLLSSDQLDTIVSLTCTSGDPSAHNSGPVVLPVRTNNAYAVPPQTSTDSPTPAPTPMPTVSPAAVTVSGRNGLPFNGARTGTWSVTAPQGAVTVASRFTVTVDSFATFSRPYGLMSSTAAVNTSCPSHLVFIGLRTVAIKGVAPPRSTIAPPYVAGIGSPQICRFFSITDKPRHGDLT</sequence>
<feature type="chain" id="PRO_5032401887" evidence="2">
    <location>
        <begin position="23"/>
        <end position="915"/>
    </location>
</feature>
<feature type="region of interest" description="Disordered" evidence="1">
    <location>
        <begin position="477"/>
        <end position="553"/>
    </location>
</feature>
<gene>
    <name evidence="3" type="ORF">JKP88DRAFT_245690</name>
</gene>
<dbReference type="Proteomes" id="UP000664859">
    <property type="component" value="Unassembled WGS sequence"/>
</dbReference>
<keyword evidence="4" id="KW-1185">Reference proteome</keyword>
<reference evidence="3" key="1">
    <citation type="submission" date="2021-02" db="EMBL/GenBank/DDBJ databases">
        <title>First Annotated Genome of the Yellow-green Alga Tribonema minus.</title>
        <authorList>
            <person name="Mahan K.M."/>
        </authorList>
    </citation>
    <scope>NUCLEOTIDE SEQUENCE</scope>
    <source>
        <strain evidence="3">UTEX B ZZ1240</strain>
    </source>
</reference>
<protein>
    <submittedName>
        <fullName evidence="3">Uncharacterized protein</fullName>
    </submittedName>
</protein>
<organism evidence="3 4">
    <name type="scientific">Tribonema minus</name>
    <dbReference type="NCBI Taxonomy" id="303371"/>
    <lineage>
        <taxon>Eukaryota</taxon>
        <taxon>Sar</taxon>
        <taxon>Stramenopiles</taxon>
        <taxon>Ochrophyta</taxon>
        <taxon>PX clade</taxon>
        <taxon>Xanthophyceae</taxon>
        <taxon>Tribonematales</taxon>
        <taxon>Tribonemataceae</taxon>
        <taxon>Tribonema</taxon>
    </lineage>
</organism>
<evidence type="ECO:0000256" key="1">
    <source>
        <dbReference type="SAM" id="MobiDB-lite"/>
    </source>
</evidence>
<feature type="signal peptide" evidence="2">
    <location>
        <begin position="1"/>
        <end position="22"/>
    </location>
</feature>
<proteinExistence type="predicted"/>